<dbReference type="Proteomes" id="UP000019805">
    <property type="component" value="Chromosome"/>
</dbReference>
<dbReference type="AlphaFoldDB" id="W8WUE1"/>
<protein>
    <submittedName>
        <fullName evidence="2">Uncharacterized protein</fullName>
    </submittedName>
</protein>
<organism evidence="2 3">
    <name type="scientific">Castellaniella defragrans (strain DSM 12143 / CCUG 39792 / 65Phen)</name>
    <name type="common">Alcaligenes defragrans</name>
    <dbReference type="NCBI Taxonomy" id="1437824"/>
    <lineage>
        <taxon>Bacteria</taxon>
        <taxon>Pseudomonadati</taxon>
        <taxon>Pseudomonadota</taxon>
        <taxon>Betaproteobacteria</taxon>
        <taxon>Burkholderiales</taxon>
        <taxon>Alcaligenaceae</taxon>
        <taxon>Castellaniella</taxon>
    </lineage>
</organism>
<proteinExistence type="predicted"/>
<feature type="region of interest" description="Disordered" evidence="1">
    <location>
        <begin position="1"/>
        <end position="37"/>
    </location>
</feature>
<evidence type="ECO:0000313" key="3">
    <source>
        <dbReference type="Proteomes" id="UP000019805"/>
    </source>
</evidence>
<feature type="compositionally biased region" description="Basic residues" evidence="1">
    <location>
        <begin position="1"/>
        <end position="30"/>
    </location>
</feature>
<evidence type="ECO:0000313" key="2">
    <source>
        <dbReference type="EMBL" id="CDM23318.1"/>
    </source>
</evidence>
<dbReference type="HOGENOM" id="CLU_3341837_0_0_4"/>
<accession>W8WUE1</accession>
<dbReference type="KEGG" id="cdn:BN940_04221"/>
<keyword evidence="3" id="KW-1185">Reference proteome</keyword>
<evidence type="ECO:0000256" key="1">
    <source>
        <dbReference type="SAM" id="MobiDB-lite"/>
    </source>
</evidence>
<dbReference type="EMBL" id="HG916765">
    <property type="protein sequence ID" value="CDM23318.1"/>
    <property type="molecule type" value="Genomic_DNA"/>
</dbReference>
<reference evidence="2 3" key="1">
    <citation type="journal article" date="2014" name="BMC Microbiol.">
        <title>The oxygen-independent metabolism of cyclic monoterpenes in Castellaniella defragrans 65Phen.</title>
        <authorList>
            <person name="Petasch J."/>
            <person name="Disch E.M."/>
            <person name="Markert S."/>
            <person name="Becher D."/>
            <person name="Schweder T."/>
            <person name="Huttel B."/>
            <person name="Reinhardt R."/>
            <person name="Harder J."/>
        </authorList>
    </citation>
    <scope>NUCLEOTIDE SEQUENCE [LARGE SCALE GENOMIC DNA]</scope>
    <source>
        <strain evidence="2">65Phen</strain>
    </source>
</reference>
<sequence>MLIHGAARRPRRFPHGAARRPRRFVRHRAVRRDCPVS</sequence>
<name>W8WUE1_CASD6</name>
<gene>
    <name evidence="2" type="ORF">BN940_04221</name>
</gene>